<evidence type="ECO:0000313" key="2">
    <source>
        <dbReference type="EMBL" id="GGD12020.1"/>
    </source>
</evidence>
<protein>
    <submittedName>
        <fullName evidence="2">Outer membrane protein OprG</fullName>
    </submittedName>
</protein>
<gene>
    <name evidence="2" type="primary">oprG</name>
    <name evidence="2" type="ORF">GCM10007418_33790</name>
</gene>
<dbReference type="RefSeq" id="WP_150279305.1">
    <property type="nucleotide sequence ID" value="NZ_BMFF01000010.1"/>
</dbReference>
<dbReference type="PANTHER" id="PTHR36920:SF1">
    <property type="entry name" value="OUTER MEMBRANE PROTEIN W"/>
    <property type="match status" value="1"/>
</dbReference>
<dbReference type="Proteomes" id="UP000638188">
    <property type="component" value="Unassembled WGS sequence"/>
</dbReference>
<dbReference type="InterPro" id="IPR011250">
    <property type="entry name" value="OMP/PagP_B-barrel"/>
</dbReference>
<dbReference type="SUPFAM" id="SSF56925">
    <property type="entry name" value="OMPA-like"/>
    <property type="match status" value="1"/>
</dbReference>
<reference evidence="3" key="1">
    <citation type="journal article" date="2019" name="Int. J. Syst. Evol. Microbiol.">
        <title>The Global Catalogue of Microorganisms (GCM) 10K type strain sequencing project: providing services to taxonomists for standard genome sequencing and annotation.</title>
        <authorList>
            <consortium name="The Broad Institute Genomics Platform"/>
            <consortium name="The Broad Institute Genome Sequencing Center for Infectious Disease"/>
            <person name="Wu L."/>
            <person name="Ma J."/>
        </authorList>
    </citation>
    <scope>NUCLEOTIDE SEQUENCE [LARGE SCALE GENOMIC DNA]</scope>
    <source>
        <strain evidence="3">CGMCC 1.12482</strain>
    </source>
</reference>
<organism evidence="2 3">
    <name type="scientific">Halopseudomonas salina</name>
    <dbReference type="NCBI Taxonomy" id="1323744"/>
    <lineage>
        <taxon>Bacteria</taxon>
        <taxon>Pseudomonadati</taxon>
        <taxon>Pseudomonadota</taxon>
        <taxon>Gammaproteobacteria</taxon>
        <taxon>Pseudomonadales</taxon>
        <taxon>Pseudomonadaceae</taxon>
        <taxon>Halopseudomonas</taxon>
    </lineage>
</organism>
<evidence type="ECO:0000313" key="3">
    <source>
        <dbReference type="Proteomes" id="UP000638188"/>
    </source>
</evidence>
<dbReference type="PANTHER" id="PTHR36920">
    <property type="match status" value="1"/>
</dbReference>
<sequence>MSRFTIQLAAGLLLAPALLAASVAQAHEAGDVIVRVGAAVVDPQESSSNVFVGGANTGLEVGVDSNTQLGITGTFMLTDNIGIGLLAATPFSHDIELKGAGRFASIKHLPPTVTLQYFPMAKSSAWQPYVGAGLNYTMFFSEDLSSNAEGAGFSSLDLDDSWGYALEAGMDYKLTEQVYLNAAVWYADIDTTANFRTAGIPSKVDVEIDPMVYMASIGYKF</sequence>
<evidence type="ECO:0000256" key="1">
    <source>
        <dbReference type="SAM" id="SignalP"/>
    </source>
</evidence>
<feature type="signal peptide" evidence="1">
    <location>
        <begin position="1"/>
        <end position="26"/>
    </location>
</feature>
<feature type="chain" id="PRO_5047244154" evidence="1">
    <location>
        <begin position="27"/>
        <end position="221"/>
    </location>
</feature>
<dbReference type="InterPro" id="IPR005618">
    <property type="entry name" value="OMPW"/>
</dbReference>
<accession>A0ABQ1Q326</accession>
<keyword evidence="3" id="KW-1185">Reference proteome</keyword>
<keyword evidence="1" id="KW-0732">Signal</keyword>
<dbReference type="Gene3D" id="2.40.160.20">
    <property type="match status" value="1"/>
</dbReference>
<proteinExistence type="predicted"/>
<dbReference type="Pfam" id="PF03922">
    <property type="entry name" value="OmpW"/>
    <property type="match status" value="1"/>
</dbReference>
<dbReference type="EMBL" id="BMFF01000010">
    <property type="protein sequence ID" value="GGD12020.1"/>
    <property type="molecule type" value="Genomic_DNA"/>
</dbReference>
<name>A0ABQ1Q326_9GAMM</name>
<comment type="caution">
    <text evidence="2">The sequence shown here is derived from an EMBL/GenBank/DDBJ whole genome shotgun (WGS) entry which is preliminary data.</text>
</comment>